<keyword evidence="3 12" id="KW-0245">EGF-like domain</keyword>
<sequence>MVINLNWFVCFPIVLLHHWMGTTLSLNLEDPNVCSHWESYSVTVQESYPHPFDQIYYTSCTDILNWFKCTRHRISYRTAYRHGEKTMYRRKSQCCPGFYESREMCVPHCADKCVHGRCIAPNTCQCEPGWGGPNCSSACDSDHWGPHCSSRCQCKNGALCNPITGACHCASGFKGWRCEERCDQGTYGNDCHQKCQCQNGATCDHVTGECRCPPGYTGALCQDECPVGTYGVQCAKTCQCMNGGKCYHISGACLCDPGYTGEHCETRLCSEGVYGLKCDKKCPCHLQNTHSCHPMSGECSCKPGWSGLYCNETCSPGFYGESCQQICSCQNGADCDSVTGKCICAPGFKDSDCATPCPLGTYGVNCSAVCNCKNQAVCSPVDGSCTCKADSPSGTIVFLGMAHMEWTVLNAVTAAMQMAVIQPLVTVAVSLDGQFAFLHTVGLSPLTGIHCDSVCTEGQWGPNCSLSCYCKNGASCSPDDGICECAPGYRGTTCQRICSPGFYGHRCSQACPQCVHSSGPCHHVTGLCDCLPGFTGALCNEVGDLARIVLEFAHAPTMEHAILLTDLVNVTLGGLAVTALSGKTLVSFKKKLGNDLVEIGQTEEACPPAHWGPNCIHTCNCHNGAYCSAYDGECKCTPGWTGLYCTQRCPLGFYGKDCALICQCQNGADCDHILGQCTCRTGFMGKHCEQKRGAQAESTGERQLLTYRSEDTTVSRSKHVDFSYAIHVAEVVYLRSTPRECPPGTYGYGCRQICDCLNNSTCDHITGTCYCSPGWKGARCDQAGVIIVGNLNSLSRTSTAIPADSYQIGAIAGIIILVLVVLFLLALFIIYRHKQKGKETHMPAVTYTPAMRVINADYTISETIPHTNGGNANSHYFSNPSYHTLTQCATPPHVNNMDRMTLAKSKNNQLFVNLKNVDPGKRGAVLDYTGTLPADWKHGGYLNELGAFGLDRGYMGKSLKDLMKNSEYNLSNCSLSSSENPYATIKDPPALVPKNSECGYVEMKSPARRDSPYAEISNSASANKNVYEVEPTVSVVQGAFSNSGPFSQDPYDLPKNSHIPCHYDLLPVRDSPSSSEKEARVVKHWNKLPRDAAESLENFKSRLDKHVSGMV</sequence>
<evidence type="ECO:0000256" key="10">
    <source>
        <dbReference type="ARBA" id="ARBA00023180"/>
    </source>
</evidence>
<keyword evidence="5 14" id="KW-0732">Signal</keyword>
<feature type="disulfide bond" evidence="12">
    <location>
        <begin position="255"/>
        <end position="264"/>
    </location>
</feature>
<evidence type="ECO:0000256" key="3">
    <source>
        <dbReference type="ARBA" id="ARBA00022536"/>
    </source>
</evidence>
<feature type="domain" description="EGF-like" evidence="15">
    <location>
        <begin position="187"/>
        <end position="222"/>
    </location>
</feature>
<accession>M7BGM2</accession>
<keyword evidence="9 12" id="KW-1015">Disulfide bond</keyword>
<evidence type="ECO:0000256" key="11">
    <source>
        <dbReference type="ARBA" id="ARBA00038377"/>
    </source>
</evidence>
<reference evidence="18" key="1">
    <citation type="journal article" date="2013" name="Nat. Genet.">
        <title>The draft genomes of soft-shell turtle and green sea turtle yield insights into the development and evolution of the turtle-specific body plan.</title>
        <authorList>
            <person name="Wang Z."/>
            <person name="Pascual-Anaya J."/>
            <person name="Zadissa A."/>
            <person name="Li W."/>
            <person name="Niimura Y."/>
            <person name="Huang Z."/>
            <person name="Li C."/>
            <person name="White S."/>
            <person name="Xiong Z."/>
            <person name="Fang D."/>
            <person name="Wang B."/>
            <person name="Ming Y."/>
            <person name="Chen Y."/>
            <person name="Zheng Y."/>
            <person name="Kuraku S."/>
            <person name="Pignatelli M."/>
            <person name="Herrero J."/>
            <person name="Beal K."/>
            <person name="Nozawa M."/>
            <person name="Li Q."/>
            <person name="Wang J."/>
            <person name="Zhang H."/>
            <person name="Yu L."/>
            <person name="Shigenobu S."/>
            <person name="Wang J."/>
            <person name="Liu J."/>
            <person name="Flicek P."/>
            <person name="Searle S."/>
            <person name="Wang J."/>
            <person name="Kuratani S."/>
            <person name="Yin Y."/>
            <person name="Aken B."/>
            <person name="Zhang G."/>
            <person name="Irie N."/>
        </authorList>
    </citation>
    <scope>NUCLEOTIDE SEQUENCE [LARGE SCALE GENOMIC DNA]</scope>
</reference>
<feature type="domain" description="EMI" evidence="16">
    <location>
        <begin position="30"/>
        <end position="107"/>
    </location>
</feature>
<evidence type="ECO:0000256" key="12">
    <source>
        <dbReference type="PROSITE-ProRule" id="PRU00076"/>
    </source>
</evidence>
<feature type="chain" id="PRO_5004080010" evidence="14">
    <location>
        <begin position="26"/>
        <end position="1111"/>
    </location>
</feature>
<dbReference type="Gene3D" id="2.10.25.10">
    <property type="entry name" value="Laminin"/>
    <property type="match status" value="1"/>
</dbReference>
<feature type="transmembrane region" description="Helical" evidence="13">
    <location>
        <begin position="806"/>
        <end position="831"/>
    </location>
</feature>
<proteinExistence type="inferred from homology"/>
<dbReference type="PROSITE" id="PS00022">
    <property type="entry name" value="EGF_1"/>
    <property type="match status" value="9"/>
</dbReference>
<dbReference type="PROSITE" id="PS01186">
    <property type="entry name" value="EGF_2"/>
    <property type="match status" value="4"/>
</dbReference>
<evidence type="ECO:0000256" key="7">
    <source>
        <dbReference type="ARBA" id="ARBA00022989"/>
    </source>
</evidence>
<keyword evidence="2" id="KW-1003">Cell membrane</keyword>
<dbReference type="SMART" id="SM00180">
    <property type="entry name" value="EGF_Lam"/>
    <property type="match status" value="9"/>
</dbReference>
<dbReference type="FunFam" id="2.170.300.10:FF:000021">
    <property type="entry name" value="Platelet endothelial aggregation receptor 1"/>
    <property type="match status" value="1"/>
</dbReference>
<evidence type="ECO:0000313" key="18">
    <source>
        <dbReference type="Proteomes" id="UP000031443"/>
    </source>
</evidence>
<keyword evidence="6" id="KW-0677">Repeat</keyword>
<feature type="signal peptide" evidence="14">
    <location>
        <begin position="1"/>
        <end position="25"/>
    </location>
</feature>
<name>M7BGM2_CHEMY</name>
<feature type="domain" description="EGF-like" evidence="15">
    <location>
        <begin position="460"/>
        <end position="495"/>
    </location>
</feature>
<dbReference type="CDD" id="cd00055">
    <property type="entry name" value="EGF_Lam"/>
    <property type="match status" value="1"/>
</dbReference>
<feature type="domain" description="EGF-like" evidence="15">
    <location>
        <begin position="616"/>
        <end position="646"/>
    </location>
</feature>
<feature type="disulfide bond" evidence="12">
    <location>
        <begin position="169"/>
        <end position="178"/>
    </location>
</feature>
<dbReference type="AlphaFoldDB" id="M7BGM2"/>
<dbReference type="Pfam" id="PF23301">
    <property type="entry name" value="EGF_PEAR1L"/>
    <property type="match status" value="1"/>
</dbReference>
<evidence type="ECO:0000256" key="8">
    <source>
        <dbReference type="ARBA" id="ARBA00023136"/>
    </source>
</evidence>
<feature type="disulfide bond" evidence="12">
    <location>
        <begin position="636"/>
        <end position="645"/>
    </location>
</feature>
<dbReference type="InterPro" id="IPR052485">
    <property type="entry name" value="MEGF_diff_regulators"/>
</dbReference>
<evidence type="ECO:0000256" key="6">
    <source>
        <dbReference type="ARBA" id="ARBA00022737"/>
    </source>
</evidence>
<keyword evidence="10" id="KW-0325">Glycoprotein</keyword>
<evidence type="ECO:0000256" key="2">
    <source>
        <dbReference type="ARBA" id="ARBA00022475"/>
    </source>
</evidence>
<comment type="similarity">
    <text evidence="11">Belongs to the MEGF family.</text>
</comment>
<dbReference type="Pfam" id="PF12661">
    <property type="entry name" value="hEGF"/>
    <property type="match status" value="4"/>
</dbReference>
<feature type="disulfide bond" evidence="12">
    <location>
        <begin position="485"/>
        <end position="494"/>
    </location>
</feature>
<dbReference type="InterPro" id="IPR013032">
    <property type="entry name" value="EGF-like_CS"/>
</dbReference>
<evidence type="ECO:0000256" key="9">
    <source>
        <dbReference type="ARBA" id="ARBA00023157"/>
    </source>
</evidence>
<dbReference type="InterPro" id="IPR000742">
    <property type="entry name" value="EGF"/>
</dbReference>
<comment type="subcellular location">
    <subcellularLocation>
        <location evidence="1">Cell membrane</location>
        <topology evidence="1">Single-pass membrane protein</topology>
    </subcellularLocation>
</comment>
<gene>
    <name evidence="17" type="ORF">UY3_08061</name>
</gene>
<organism evidence="17 18">
    <name type="scientific">Chelonia mydas</name>
    <name type="common">Green sea-turtle</name>
    <name type="synonym">Chelonia agassizi</name>
    <dbReference type="NCBI Taxonomy" id="8469"/>
    <lineage>
        <taxon>Eukaryota</taxon>
        <taxon>Metazoa</taxon>
        <taxon>Chordata</taxon>
        <taxon>Craniata</taxon>
        <taxon>Vertebrata</taxon>
        <taxon>Euteleostomi</taxon>
        <taxon>Archelosauria</taxon>
        <taxon>Testudinata</taxon>
        <taxon>Testudines</taxon>
        <taxon>Cryptodira</taxon>
        <taxon>Durocryptodira</taxon>
        <taxon>Americhelydia</taxon>
        <taxon>Chelonioidea</taxon>
        <taxon>Cheloniidae</taxon>
        <taxon>Chelonia</taxon>
    </lineage>
</organism>
<evidence type="ECO:0000259" key="16">
    <source>
        <dbReference type="PROSITE" id="PS51041"/>
    </source>
</evidence>
<dbReference type="InterPro" id="IPR011489">
    <property type="entry name" value="EMI_domain"/>
</dbReference>
<dbReference type="Pfam" id="PF00053">
    <property type="entry name" value="EGF_laminin"/>
    <property type="match status" value="4"/>
</dbReference>
<evidence type="ECO:0000313" key="17">
    <source>
        <dbReference type="EMBL" id="EMP34760.1"/>
    </source>
</evidence>
<keyword evidence="18" id="KW-1185">Reference proteome</keyword>
<evidence type="ECO:0000259" key="15">
    <source>
        <dbReference type="PROSITE" id="PS50026"/>
    </source>
</evidence>
<dbReference type="FunFam" id="2.10.25.10:FF:000114">
    <property type="entry name" value="Multiple epidermal growth factor-like domains protein 11"/>
    <property type="match status" value="1"/>
</dbReference>
<feature type="domain" description="EGF-like" evidence="15">
    <location>
        <begin position="230"/>
        <end position="265"/>
    </location>
</feature>
<dbReference type="STRING" id="8469.M7BGM2"/>
<feature type="domain" description="EGF-like" evidence="15">
    <location>
        <begin position="654"/>
        <end position="689"/>
    </location>
</feature>
<evidence type="ECO:0000256" key="1">
    <source>
        <dbReference type="ARBA" id="ARBA00004162"/>
    </source>
</evidence>
<dbReference type="SMART" id="SM00181">
    <property type="entry name" value="EGF"/>
    <property type="match status" value="11"/>
</dbReference>
<dbReference type="PANTHER" id="PTHR24052:SF12">
    <property type="entry name" value="PLATELET ENDOTHELIAL AGGREGATION RECEPTOR 1"/>
    <property type="match status" value="1"/>
</dbReference>
<dbReference type="InterPro" id="IPR057138">
    <property type="entry name" value="EGF_PEAR1L-like"/>
</dbReference>
<keyword evidence="4 13" id="KW-0812">Transmembrane</keyword>
<dbReference type="Proteomes" id="UP000031443">
    <property type="component" value="Unassembled WGS sequence"/>
</dbReference>
<evidence type="ECO:0000256" key="5">
    <source>
        <dbReference type="ARBA" id="ARBA00022729"/>
    </source>
</evidence>
<dbReference type="GO" id="GO:0005886">
    <property type="term" value="C:plasma membrane"/>
    <property type="evidence" value="ECO:0007669"/>
    <property type="project" value="UniProtKB-SubCell"/>
</dbReference>
<feature type="disulfide bond" evidence="12">
    <location>
        <begin position="679"/>
        <end position="688"/>
    </location>
</feature>
<dbReference type="PRINTS" id="PR00011">
    <property type="entry name" value="EGFLAMININ"/>
</dbReference>
<keyword evidence="8 13" id="KW-0472">Membrane</keyword>
<evidence type="ECO:0000256" key="13">
    <source>
        <dbReference type="SAM" id="Phobius"/>
    </source>
</evidence>
<dbReference type="EMBL" id="KB531577">
    <property type="protein sequence ID" value="EMP34760.1"/>
    <property type="molecule type" value="Genomic_DNA"/>
</dbReference>
<dbReference type="InterPro" id="IPR002049">
    <property type="entry name" value="LE_dom"/>
</dbReference>
<evidence type="ECO:0000256" key="4">
    <source>
        <dbReference type="ARBA" id="ARBA00022692"/>
    </source>
</evidence>
<comment type="caution">
    <text evidence="12">Lacks conserved residue(s) required for the propagation of feature annotation.</text>
</comment>
<dbReference type="FunFam" id="2.170.300.10:FF:000006">
    <property type="entry name" value="Multiple epidermal growth factor-like domains protein 11"/>
    <property type="match status" value="1"/>
</dbReference>
<evidence type="ECO:0000256" key="14">
    <source>
        <dbReference type="SAM" id="SignalP"/>
    </source>
</evidence>
<feature type="disulfide bond" evidence="12">
    <location>
        <begin position="212"/>
        <end position="221"/>
    </location>
</feature>
<dbReference type="PROSITE" id="PS51041">
    <property type="entry name" value="EMI"/>
    <property type="match status" value="1"/>
</dbReference>
<keyword evidence="7 13" id="KW-1133">Transmembrane helix</keyword>
<dbReference type="PROSITE" id="PS50026">
    <property type="entry name" value="EGF_3"/>
    <property type="match status" value="6"/>
</dbReference>
<feature type="domain" description="EGF-like" evidence="15">
    <location>
        <begin position="144"/>
        <end position="179"/>
    </location>
</feature>
<dbReference type="Gene3D" id="2.170.300.10">
    <property type="entry name" value="Tie2 ligand-binding domain superfamily"/>
    <property type="match status" value="4"/>
</dbReference>
<dbReference type="PANTHER" id="PTHR24052">
    <property type="entry name" value="DELTA-RELATED"/>
    <property type="match status" value="1"/>
</dbReference>
<protein>
    <submittedName>
        <fullName evidence="17">Multiple epidermal growth factor-like domains protein 10</fullName>
    </submittedName>
</protein>